<evidence type="ECO:0000313" key="1">
    <source>
        <dbReference type="EMBL" id="KAK1861480.1"/>
    </source>
</evidence>
<dbReference type="EMBL" id="CM020618">
    <property type="protein sequence ID" value="KAK1861480.1"/>
    <property type="molecule type" value="Genomic_DNA"/>
</dbReference>
<sequence length="1083" mass="111322">MSPQSVTYVPALTKLLDEVVVNALDVRARGQSLTRLDVTIDAAAGVVMVGNDAATLPVVRHPDYEGVADPRLTGGRHGYGAKLANILSTRFSVSTTDPDRGLAYEQHWAENMRVREDPAVLPVDAAAAAHLLPPDWGEGVDAPVGGYTRVTPAERAAGAPGAVSYVNGIATHRGGSHVTAVADAVARRVSAEVARAARRAAAAGGGAGGGDDVGLLALVGASPPAPAAVRRHMLLFVDAVIDRPAFESQSKELLTTGGLTAAAVLPRRVLDAALAVAGLSVVGRNTYGAFPIRGKLLNVREVTLAKALKNVEVAALRRILGLGSPGTDYTRPGALKTLRYGRLMLMMDQDSDGSHIKGLVLNLLDRFWPSLLRVDPPFVEAFVTPLGGAATPAGHPDAARRLSVPDFVNSEMLRFSVEDNARSIPSAVDGLKPSQRKVLYAALRRRLTGAEMKVAQLAGYVAETTAYHHGEAALHQTIVRMAQGFVGARNLPLLEAGGQFGTRLAGGKDAASARYIYTRLSPLVRYLFPAADDAVLPRAVEDGEAVEPVAYVPVVPLVLVNGAAGIGTGWRCDVAGHHPRAVIAAPPPAGSVAYECRGVVTRLSPSVARISELPVATWTEQYRGVLRRLLADGVLTSVTRTSLMYLYDASGVMRRYPSPAAIIDAFVPVRLATYEARRAAQIAHVEAEVYLLRTPVWALTAEKAAALAAAAAAAADRLAGLRETTAAALWVADLDALDVAVRDYLADSDADDEASWTEPPLPTVMCLETVTPLDYGAFGLPKEHCAAAAAAAAPPAAAAGGAGVGGGGTWRAAAARGHPFMVGLSGVAAAPPSPPAPAAADAATSPPAPPPAPPAAAAADVEAANDIGVLLCLAAATRSAVADAAARGAFTPDLLVAVEAKATAAAALARRALGALSPPVELAAVMDPWAGDDDGVTRGGTTFSIKALVGVGNRAGAVGIGEGKADTAAAATERACRAAVRGLLPLPALTASGTLPHPVRGVYVRTEVRVWPSRRGAGVSANNVFAALFALGGVTDVGAKVLHGRGVANACKALMRALGEVRGADEVARTRGLGVAALGGRRR</sequence>
<protein>
    <submittedName>
        <fullName evidence="1">Uncharacterized protein</fullName>
    </submittedName>
</protein>
<reference evidence="1" key="1">
    <citation type="submission" date="2019-11" db="EMBL/GenBank/DDBJ databases">
        <title>Nori genome reveals adaptations in red seaweeds to the harsh intertidal environment.</title>
        <authorList>
            <person name="Wang D."/>
            <person name="Mao Y."/>
        </authorList>
    </citation>
    <scope>NUCLEOTIDE SEQUENCE</scope>
    <source>
        <tissue evidence="1">Gametophyte</tissue>
    </source>
</reference>
<accession>A0ACC3BU49</accession>
<name>A0ACC3BU49_PYRYE</name>
<evidence type="ECO:0000313" key="2">
    <source>
        <dbReference type="Proteomes" id="UP000798662"/>
    </source>
</evidence>
<comment type="caution">
    <text evidence="1">The sequence shown here is derived from an EMBL/GenBank/DDBJ whole genome shotgun (WGS) entry which is preliminary data.</text>
</comment>
<organism evidence="1 2">
    <name type="scientific">Pyropia yezoensis</name>
    <name type="common">Susabi-nori</name>
    <name type="synonym">Porphyra yezoensis</name>
    <dbReference type="NCBI Taxonomy" id="2788"/>
    <lineage>
        <taxon>Eukaryota</taxon>
        <taxon>Rhodophyta</taxon>
        <taxon>Bangiophyceae</taxon>
        <taxon>Bangiales</taxon>
        <taxon>Bangiaceae</taxon>
        <taxon>Pyropia</taxon>
    </lineage>
</organism>
<dbReference type="Proteomes" id="UP000798662">
    <property type="component" value="Chromosome 1"/>
</dbReference>
<proteinExistence type="predicted"/>
<gene>
    <name evidence="1" type="ORF">I4F81_004064</name>
</gene>
<keyword evidence="2" id="KW-1185">Reference proteome</keyword>